<dbReference type="PANTHER" id="PTHR28232">
    <property type="entry name" value="TRANSCRIPTIONAL REGULATORY PROTEIN RXT2"/>
    <property type="match status" value="1"/>
</dbReference>
<sequence>MDATATSTPPAPLSTAKSMTTLSTTTNTTATAATNPSANTTLPSLSSMPAAAKWIQENEDSDSDQKWATSDAQFGGNKLRAPKPLQEETEYTNAGKTRTVIKRKRKRLDEEISDEESDPYSLINIEESWSDILSPIESPTDIVRRPALHRILKSRQIEALACSAMEFIESEKNFNKILSRLSAILHQDDPRYLDLTFERPPEKRKRKEEEGGGGDEKESSHSGEDIEAIEAVRRVRELLLENINFSNEYLQRLQGARDKLCKAHMQKTTLWKQLKSNSKEQDKRPSKYRDDSGYN</sequence>
<dbReference type="GO" id="GO:0005829">
    <property type="term" value="C:cytosol"/>
    <property type="evidence" value="ECO:0007669"/>
    <property type="project" value="TreeGrafter"/>
</dbReference>
<protein>
    <recommendedName>
        <fullName evidence="2">Transcriptional regulatory protein RXT2 N-terminal domain-containing protein</fullName>
    </recommendedName>
</protein>
<dbReference type="OrthoDB" id="2405722at2759"/>
<reference evidence="3" key="1">
    <citation type="submission" date="2020-01" db="EMBL/GenBank/DDBJ databases">
        <title>Genome Sequencing of Three Apophysomyces-Like Fungal Strains Confirms a Novel Fungal Genus in the Mucoromycota with divergent Burkholderia-like Endosymbiotic Bacteria.</title>
        <authorList>
            <person name="Stajich J.E."/>
            <person name="Macias A.M."/>
            <person name="Carter-House D."/>
            <person name="Lovett B."/>
            <person name="Kasson L.R."/>
            <person name="Berry K."/>
            <person name="Grigoriev I."/>
            <person name="Chang Y."/>
            <person name="Spatafora J."/>
            <person name="Kasson M.T."/>
        </authorList>
    </citation>
    <scope>NUCLEOTIDE SEQUENCE</scope>
    <source>
        <strain evidence="3">NRRL A-21654</strain>
    </source>
</reference>
<dbReference type="PANTHER" id="PTHR28232:SF1">
    <property type="entry name" value="TRANSCRIPTIONAL REGULATORY PROTEIN RXT2"/>
    <property type="match status" value="1"/>
</dbReference>
<dbReference type="EMBL" id="JABAYA010000177">
    <property type="protein sequence ID" value="KAF7722788.1"/>
    <property type="molecule type" value="Genomic_DNA"/>
</dbReference>
<evidence type="ECO:0000259" key="2">
    <source>
        <dbReference type="Pfam" id="PF08595"/>
    </source>
</evidence>
<feature type="compositionally biased region" description="Basic and acidic residues" evidence="1">
    <location>
        <begin position="277"/>
        <end position="295"/>
    </location>
</feature>
<organism evidence="3 4">
    <name type="scientific">Apophysomyces ossiformis</name>
    <dbReference type="NCBI Taxonomy" id="679940"/>
    <lineage>
        <taxon>Eukaryota</taxon>
        <taxon>Fungi</taxon>
        <taxon>Fungi incertae sedis</taxon>
        <taxon>Mucoromycota</taxon>
        <taxon>Mucoromycotina</taxon>
        <taxon>Mucoromycetes</taxon>
        <taxon>Mucorales</taxon>
        <taxon>Mucorineae</taxon>
        <taxon>Mucoraceae</taxon>
        <taxon>Apophysomyces</taxon>
    </lineage>
</organism>
<feature type="region of interest" description="Disordered" evidence="1">
    <location>
        <begin position="272"/>
        <end position="295"/>
    </location>
</feature>
<evidence type="ECO:0000313" key="3">
    <source>
        <dbReference type="EMBL" id="KAF7722788.1"/>
    </source>
</evidence>
<evidence type="ECO:0000256" key="1">
    <source>
        <dbReference type="SAM" id="MobiDB-lite"/>
    </source>
</evidence>
<keyword evidence="4" id="KW-1185">Reference proteome</keyword>
<dbReference type="InterPro" id="IPR013904">
    <property type="entry name" value="RXT2_N"/>
</dbReference>
<comment type="caution">
    <text evidence="3">The sequence shown here is derived from an EMBL/GenBank/DDBJ whole genome shotgun (WGS) entry which is preliminary data.</text>
</comment>
<gene>
    <name evidence="3" type="ORF">EC973_002707</name>
</gene>
<dbReference type="InterPro" id="IPR039602">
    <property type="entry name" value="Rxt2"/>
</dbReference>
<dbReference type="AlphaFoldDB" id="A0A8H7EME7"/>
<proteinExistence type="predicted"/>
<feature type="region of interest" description="Disordered" evidence="1">
    <location>
        <begin position="1"/>
        <end position="94"/>
    </location>
</feature>
<accession>A0A8H7EME7</accession>
<dbReference type="Proteomes" id="UP000605846">
    <property type="component" value="Unassembled WGS sequence"/>
</dbReference>
<feature type="compositionally biased region" description="Low complexity" evidence="1">
    <location>
        <begin position="1"/>
        <end position="42"/>
    </location>
</feature>
<dbReference type="Pfam" id="PF08595">
    <property type="entry name" value="RXT2_N"/>
    <property type="match status" value="1"/>
</dbReference>
<name>A0A8H7EME7_9FUNG</name>
<dbReference type="GO" id="GO:0033698">
    <property type="term" value="C:Rpd3L complex"/>
    <property type="evidence" value="ECO:0007669"/>
    <property type="project" value="TreeGrafter"/>
</dbReference>
<feature type="domain" description="Transcriptional regulatory protein RXT2 N-terminal" evidence="2">
    <location>
        <begin position="85"/>
        <end position="185"/>
    </location>
</feature>
<feature type="region of interest" description="Disordered" evidence="1">
    <location>
        <begin position="195"/>
        <end position="225"/>
    </location>
</feature>
<evidence type="ECO:0000313" key="4">
    <source>
        <dbReference type="Proteomes" id="UP000605846"/>
    </source>
</evidence>